<organism evidence="7 8">
    <name type="scientific">Phenylobacterium parvum</name>
    <dbReference type="NCBI Taxonomy" id="2201350"/>
    <lineage>
        <taxon>Bacteria</taxon>
        <taxon>Pseudomonadati</taxon>
        <taxon>Pseudomonadota</taxon>
        <taxon>Alphaproteobacteria</taxon>
        <taxon>Caulobacterales</taxon>
        <taxon>Caulobacteraceae</taxon>
        <taxon>Phenylobacterium</taxon>
    </lineage>
</organism>
<sequence length="281" mass="28140">MPAGETPATAVAAPPPAASESPPGAPLPAANNEDAYLRAPTLVVDLAPPDASAATAAAPGAAPGAAPPGELPGSAEERFAARTMGGTATGARAMQMQDLGRVVPQGTLIAAVLESAINSDLPGAVRGVVSRDVRSFDGKRVLIPRGSRLIGQYKSAASVGQTRAFVVWSRIISPTGVSIDIASPAVDRLGRGGVEGEVDNHFIERFGASILLTVLNAGVTAAANSGSSGGNTTLLLGWPGQLGQGVAATGRSDIPATLRVEQGAAIQVYVARDLDFSAVVP</sequence>
<feature type="region of interest" description="Disordered" evidence="6">
    <location>
        <begin position="54"/>
        <end position="73"/>
    </location>
</feature>
<protein>
    <submittedName>
        <fullName evidence="7">Type VI secretion protein</fullName>
    </submittedName>
</protein>
<comment type="subcellular location">
    <subcellularLocation>
        <location evidence="1">Membrane</location>
        <topology evidence="1">Single-pass membrane protein</topology>
    </subcellularLocation>
</comment>
<evidence type="ECO:0000256" key="1">
    <source>
        <dbReference type="ARBA" id="ARBA00004167"/>
    </source>
</evidence>
<keyword evidence="8" id="KW-1185">Reference proteome</keyword>
<name>A0A2Z3HQZ4_9CAUL</name>
<reference evidence="8" key="1">
    <citation type="submission" date="2018-05" db="EMBL/GenBank/DDBJ databases">
        <title>Genome sequencing of Phenylobacterium sp. HYN0004.</title>
        <authorList>
            <person name="Yi H."/>
            <person name="Baek C."/>
        </authorList>
    </citation>
    <scope>NUCLEOTIDE SEQUENCE [LARGE SCALE GENOMIC DNA]</scope>
    <source>
        <strain evidence="8">HYN0004</strain>
    </source>
</reference>
<dbReference type="Proteomes" id="UP000247763">
    <property type="component" value="Chromosome"/>
</dbReference>
<dbReference type="Gene3D" id="2.40.128.260">
    <property type="entry name" value="Type IV secretion system, VirB10/TraB/TrbI"/>
    <property type="match status" value="2"/>
</dbReference>
<accession>A0A2Z3HQZ4</accession>
<dbReference type="OrthoDB" id="9807354at2"/>
<feature type="compositionally biased region" description="Low complexity" evidence="6">
    <location>
        <begin position="1"/>
        <end position="30"/>
    </location>
</feature>
<dbReference type="InterPro" id="IPR042217">
    <property type="entry name" value="T4SS_VirB10/TrbI"/>
</dbReference>
<keyword evidence="5" id="KW-0472">Membrane</keyword>
<evidence type="ECO:0000313" key="8">
    <source>
        <dbReference type="Proteomes" id="UP000247763"/>
    </source>
</evidence>
<dbReference type="Pfam" id="PF03743">
    <property type="entry name" value="TrbI"/>
    <property type="match status" value="1"/>
</dbReference>
<keyword evidence="3" id="KW-0812">Transmembrane</keyword>
<comment type="similarity">
    <text evidence="2">Belongs to the TrbI/VirB10 family.</text>
</comment>
<evidence type="ECO:0000256" key="6">
    <source>
        <dbReference type="SAM" id="MobiDB-lite"/>
    </source>
</evidence>
<evidence type="ECO:0000256" key="3">
    <source>
        <dbReference type="ARBA" id="ARBA00022692"/>
    </source>
</evidence>
<feature type="region of interest" description="Disordered" evidence="6">
    <location>
        <begin position="1"/>
        <end position="33"/>
    </location>
</feature>
<evidence type="ECO:0000256" key="2">
    <source>
        <dbReference type="ARBA" id="ARBA00010265"/>
    </source>
</evidence>
<evidence type="ECO:0000256" key="5">
    <source>
        <dbReference type="ARBA" id="ARBA00023136"/>
    </source>
</evidence>
<feature type="compositionally biased region" description="Low complexity" evidence="6">
    <location>
        <begin position="54"/>
        <end position="64"/>
    </location>
</feature>
<dbReference type="CDD" id="cd16429">
    <property type="entry name" value="VirB10"/>
    <property type="match status" value="1"/>
</dbReference>
<dbReference type="KEGG" id="phb:HYN04_08125"/>
<dbReference type="InterPro" id="IPR005498">
    <property type="entry name" value="T4SS_VirB10/TraB/TrbI"/>
</dbReference>
<keyword evidence="4" id="KW-1133">Transmembrane helix</keyword>
<proteinExistence type="inferred from homology"/>
<evidence type="ECO:0000256" key="4">
    <source>
        <dbReference type="ARBA" id="ARBA00022989"/>
    </source>
</evidence>
<gene>
    <name evidence="7" type="ORF">HYN04_08125</name>
</gene>
<evidence type="ECO:0000313" key="7">
    <source>
        <dbReference type="EMBL" id="AWM78783.1"/>
    </source>
</evidence>
<dbReference type="GO" id="GO:0016020">
    <property type="term" value="C:membrane"/>
    <property type="evidence" value="ECO:0007669"/>
    <property type="project" value="UniProtKB-SubCell"/>
</dbReference>
<dbReference type="EMBL" id="CP029479">
    <property type="protein sequence ID" value="AWM78783.1"/>
    <property type="molecule type" value="Genomic_DNA"/>
</dbReference>
<dbReference type="AlphaFoldDB" id="A0A2Z3HQZ4"/>